<feature type="compositionally biased region" description="Polar residues" evidence="1">
    <location>
        <begin position="1"/>
        <end position="17"/>
    </location>
</feature>
<evidence type="ECO:0000313" key="2">
    <source>
        <dbReference type="EMBL" id="CAK7336332.1"/>
    </source>
</evidence>
<dbReference type="AlphaFoldDB" id="A0AAV1RL93"/>
<accession>A0AAV1RL93</accession>
<dbReference type="Proteomes" id="UP001314170">
    <property type="component" value="Unassembled WGS sequence"/>
</dbReference>
<feature type="region of interest" description="Disordered" evidence="1">
    <location>
        <begin position="1"/>
        <end position="48"/>
    </location>
</feature>
<proteinExistence type="predicted"/>
<comment type="caution">
    <text evidence="2">The sequence shown here is derived from an EMBL/GenBank/DDBJ whole genome shotgun (WGS) entry which is preliminary data.</text>
</comment>
<name>A0AAV1RL93_9ROSI</name>
<keyword evidence="3" id="KW-1185">Reference proteome</keyword>
<reference evidence="2 3" key="1">
    <citation type="submission" date="2024-01" db="EMBL/GenBank/DDBJ databases">
        <authorList>
            <person name="Waweru B."/>
        </authorList>
    </citation>
    <scope>NUCLEOTIDE SEQUENCE [LARGE SCALE GENOMIC DNA]</scope>
</reference>
<gene>
    <name evidence="2" type="ORF">DCAF_LOCUS11340</name>
</gene>
<feature type="compositionally biased region" description="Basic and acidic residues" evidence="1">
    <location>
        <begin position="20"/>
        <end position="34"/>
    </location>
</feature>
<organism evidence="2 3">
    <name type="scientific">Dovyalis caffra</name>
    <dbReference type="NCBI Taxonomy" id="77055"/>
    <lineage>
        <taxon>Eukaryota</taxon>
        <taxon>Viridiplantae</taxon>
        <taxon>Streptophyta</taxon>
        <taxon>Embryophyta</taxon>
        <taxon>Tracheophyta</taxon>
        <taxon>Spermatophyta</taxon>
        <taxon>Magnoliopsida</taxon>
        <taxon>eudicotyledons</taxon>
        <taxon>Gunneridae</taxon>
        <taxon>Pentapetalae</taxon>
        <taxon>rosids</taxon>
        <taxon>fabids</taxon>
        <taxon>Malpighiales</taxon>
        <taxon>Salicaceae</taxon>
        <taxon>Flacourtieae</taxon>
        <taxon>Dovyalis</taxon>
    </lineage>
</organism>
<evidence type="ECO:0000256" key="1">
    <source>
        <dbReference type="SAM" id="MobiDB-lite"/>
    </source>
</evidence>
<sequence>MGLAQSSKVVKPSQGSSFGPDRDTQRGQGLKEKVGPPVFKKKRHISARPLDRLARQRPNRIPKMLGRTNIGTIYLKKRCISHADVTQRN</sequence>
<evidence type="ECO:0000313" key="3">
    <source>
        <dbReference type="Proteomes" id="UP001314170"/>
    </source>
</evidence>
<dbReference type="EMBL" id="CAWUPB010000994">
    <property type="protein sequence ID" value="CAK7336332.1"/>
    <property type="molecule type" value="Genomic_DNA"/>
</dbReference>
<protein>
    <submittedName>
        <fullName evidence="2">Uncharacterized protein</fullName>
    </submittedName>
</protein>